<reference evidence="1 2" key="1">
    <citation type="submission" date="2020-06" db="EMBL/GenBank/DDBJ databases">
        <authorList>
            <person name="Li R."/>
            <person name="Bekaert M."/>
        </authorList>
    </citation>
    <scope>NUCLEOTIDE SEQUENCE [LARGE SCALE GENOMIC DNA]</scope>
    <source>
        <strain evidence="2">wild</strain>
    </source>
</reference>
<protein>
    <recommendedName>
        <fullName evidence="3">MULE transposase domain-containing protein</fullName>
    </recommendedName>
</protein>
<dbReference type="PANTHER" id="PTHR31751:SF42">
    <property type="entry name" value="PROTEIN CBG10204"/>
    <property type="match status" value="1"/>
</dbReference>
<dbReference type="Proteomes" id="UP000507470">
    <property type="component" value="Unassembled WGS sequence"/>
</dbReference>
<dbReference type="PANTHER" id="PTHR31751">
    <property type="entry name" value="SI:CH211-108C17.2-RELATED-RELATED"/>
    <property type="match status" value="1"/>
</dbReference>
<proteinExistence type="predicted"/>
<name>A0A6J8CXZ8_MYTCO</name>
<evidence type="ECO:0000313" key="2">
    <source>
        <dbReference type="Proteomes" id="UP000507470"/>
    </source>
</evidence>
<dbReference type="AlphaFoldDB" id="A0A6J8CXZ8"/>
<evidence type="ECO:0008006" key="3">
    <source>
        <dbReference type="Google" id="ProtNLM"/>
    </source>
</evidence>
<accession>A0A6J8CXZ8</accession>
<keyword evidence="2" id="KW-1185">Reference proteome</keyword>
<sequence>MPVLAHKWMVIQGKLLDKVKASKRPLRLAGDGRCNSPGFNAKYCTYSLLDIETQHILAFVTIKVTETGSSSKMDVEGFRRCMGYLLDKDFQIAVLATDPHVQITSVMDKQYPETEHQFDVWHLAKRFRRKLQQKAKLRGAEDHRLRLYAITYGDVLAIVTVIRND</sequence>
<organism evidence="1 2">
    <name type="scientific">Mytilus coruscus</name>
    <name type="common">Sea mussel</name>
    <dbReference type="NCBI Taxonomy" id="42192"/>
    <lineage>
        <taxon>Eukaryota</taxon>
        <taxon>Metazoa</taxon>
        <taxon>Spiralia</taxon>
        <taxon>Lophotrochozoa</taxon>
        <taxon>Mollusca</taxon>
        <taxon>Bivalvia</taxon>
        <taxon>Autobranchia</taxon>
        <taxon>Pteriomorphia</taxon>
        <taxon>Mytilida</taxon>
        <taxon>Mytiloidea</taxon>
        <taxon>Mytilidae</taxon>
        <taxon>Mytilinae</taxon>
        <taxon>Mytilus</taxon>
    </lineage>
</organism>
<gene>
    <name evidence="1" type="ORF">MCOR_34908</name>
</gene>
<dbReference type="OrthoDB" id="10021186at2759"/>
<evidence type="ECO:0000313" key="1">
    <source>
        <dbReference type="EMBL" id="CAC5400755.1"/>
    </source>
</evidence>
<dbReference type="EMBL" id="CACVKT020006303">
    <property type="protein sequence ID" value="CAC5400755.1"/>
    <property type="molecule type" value="Genomic_DNA"/>
</dbReference>